<dbReference type="Proteomes" id="UP001163603">
    <property type="component" value="Chromosome 4"/>
</dbReference>
<dbReference type="EMBL" id="CM047739">
    <property type="protein sequence ID" value="KAJ0043113.1"/>
    <property type="molecule type" value="Genomic_DNA"/>
</dbReference>
<sequence length="37" mass="4307">MNLYIWSSCIKVEVFEKQEITELGWCCPRKGSTASRL</sequence>
<protein>
    <submittedName>
        <fullName evidence="1">Uncharacterized protein</fullName>
    </submittedName>
</protein>
<accession>A0ACC0YZF5</accession>
<reference evidence="2" key="1">
    <citation type="journal article" date="2023" name="G3 (Bethesda)">
        <title>Genome assembly and association tests identify interacting loci associated with vigor, precocity, and sex in interspecific pistachio rootstocks.</title>
        <authorList>
            <person name="Palmer W."/>
            <person name="Jacygrad E."/>
            <person name="Sagayaradj S."/>
            <person name="Cavanaugh K."/>
            <person name="Han R."/>
            <person name="Bertier L."/>
            <person name="Beede B."/>
            <person name="Kafkas S."/>
            <person name="Golino D."/>
            <person name="Preece J."/>
            <person name="Michelmore R."/>
        </authorList>
    </citation>
    <scope>NUCLEOTIDE SEQUENCE [LARGE SCALE GENOMIC DNA]</scope>
</reference>
<organism evidence="1 2">
    <name type="scientific">Pistacia integerrima</name>
    <dbReference type="NCBI Taxonomy" id="434235"/>
    <lineage>
        <taxon>Eukaryota</taxon>
        <taxon>Viridiplantae</taxon>
        <taxon>Streptophyta</taxon>
        <taxon>Embryophyta</taxon>
        <taxon>Tracheophyta</taxon>
        <taxon>Spermatophyta</taxon>
        <taxon>Magnoliopsida</taxon>
        <taxon>eudicotyledons</taxon>
        <taxon>Gunneridae</taxon>
        <taxon>Pentapetalae</taxon>
        <taxon>rosids</taxon>
        <taxon>malvids</taxon>
        <taxon>Sapindales</taxon>
        <taxon>Anacardiaceae</taxon>
        <taxon>Pistacia</taxon>
    </lineage>
</organism>
<name>A0ACC0YZF5_9ROSI</name>
<gene>
    <name evidence="1" type="ORF">Pint_18824</name>
</gene>
<keyword evidence="2" id="KW-1185">Reference proteome</keyword>
<proteinExistence type="predicted"/>
<evidence type="ECO:0000313" key="1">
    <source>
        <dbReference type="EMBL" id="KAJ0043113.1"/>
    </source>
</evidence>
<evidence type="ECO:0000313" key="2">
    <source>
        <dbReference type="Proteomes" id="UP001163603"/>
    </source>
</evidence>
<comment type="caution">
    <text evidence="1">The sequence shown here is derived from an EMBL/GenBank/DDBJ whole genome shotgun (WGS) entry which is preliminary data.</text>
</comment>